<dbReference type="EMBL" id="HE616744">
    <property type="protein sequence ID" value="CCE91460.1"/>
    <property type="molecule type" value="Genomic_DNA"/>
</dbReference>
<dbReference type="InterPro" id="IPR001810">
    <property type="entry name" value="F-box_dom"/>
</dbReference>
<dbReference type="PROSITE" id="PS50181">
    <property type="entry name" value="FBOX"/>
    <property type="match status" value="1"/>
</dbReference>
<dbReference type="SUPFAM" id="SSF81383">
    <property type="entry name" value="F-box domain"/>
    <property type="match status" value="1"/>
</dbReference>
<name>G8ZSG8_TORDE</name>
<keyword evidence="3" id="KW-1185">Reference proteome</keyword>
<dbReference type="SUPFAM" id="SSF52047">
    <property type="entry name" value="RNI-like"/>
    <property type="match status" value="1"/>
</dbReference>
<evidence type="ECO:0000259" key="1">
    <source>
        <dbReference type="PROSITE" id="PS50181"/>
    </source>
</evidence>
<dbReference type="InterPro" id="IPR036047">
    <property type="entry name" value="F-box-like_dom_sf"/>
</dbReference>
<protein>
    <recommendedName>
        <fullName evidence="1">F-box domain-containing protein</fullName>
    </recommendedName>
</protein>
<reference evidence="2 3" key="1">
    <citation type="journal article" date="2011" name="Proc. Natl. Acad. Sci. U.S.A.">
        <title>Evolutionary erosion of yeast sex chromosomes by mating-type switching accidents.</title>
        <authorList>
            <person name="Gordon J.L."/>
            <person name="Armisen D."/>
            <person name="Proux-Wera E."/>
            <person name="Oheigeartaigh S.S."/>
            <person name="Byrne K.P."/>
            <person name="Wolfe K.H."/>
        </authorList>
    </citation>
    <scope>NUCLEOTIDE SEQUENCE [LARGE SCALE GENOMIC DNA]</scope>
    <source>
        <strain evidence="3">ATCC 10662 / CBS 1146 / NBRC 0425 / NCYC 2629 / NRRL Y-866</strain>
    </source>
</reference>
<evidence type="ECO:0000313" key="2">
    <source>
        <dbReference type="EMBL" id="CCE91460.1"/>
    </source>
</evidence>
<dbReference type="OrthoDB" id="4073795at2759"/>
<sequence>MKRIRITRSPLENNKIRKQVHLSHFIEILPHEIIIQILGLLTRMDLIALSQASRALRRVFMPYLLAHVKISWKDLVANWAQYRTLVPIDSTHLIESVRLINCCSKNEWTFPFADLFSSVKLPNLKSLEFPTSGSTSYLKYSSMGSHLVTLKVCSKKPGSVFSLEHVKPFDSLKQLTLQDYEIQAFEENTEWCPYLSVLELIDCSWCYPFQLENFGHKKITKLKLDYSSAFIISERFKMFLNNPNFDNLNHLEITNSASNLKLTLSVHIMRLIESIPALKTLKLEGNVYNETLQNFTSSDLDNCLKFVALNDVKVFYSTFIPKL</sequence>
<organism evidence="2 3">
    <name type="scientific">Torulaspora delbrueckii</name>
    <name type="common">Yeast</name>
    <name type="synonym">Candida colliculosa</name>
    <dbReference type="NCBI Taxonomy" id="4950"/>
    <lineage>
        <taxon>Eukaryota</taxon>
        <taxon>Fungi</taxon>
        <taxon>Dikarya</taxon>
        <taxon>Ascomycota</taxon>
        <taxon>Saccharomycotina</taxon>
        <taxon>Saccharomycetes</taxon>
        <taxon>Saccharomycetales</taxon>
        <taxon>Saccharomycetaceae</taxon>
        <taxon>Torulaspora</taxon>
    </lineage>
</organism>
<accession>G8ZSG8</accession>
<dbReference type="CDD" id="cd09917">
    <property type="entry name" value="F-box_SF"/>
    <property type="match status" value="1"/>
</dbReference>
<gene>
    <name evidence="2" type="primary">TDEL0C05710</name>
    <name evidence="2" type="ORF">TDEL_0C05710</name>
</gene>
<dbReference type="STRING" id="1076872.G8ZSG8"/>
<dbReference type="eggNOG" id="ENOG502RY54">
    <property type="taxonomic scope" value="Eukaryota"/>
</dbReference>
<feature type="domain" description="F-box" evidence="1">
    <location>
        <begin position="23"/>
        <end position="75"/>
    </location>
</feature>
<dbReference type="InParanoid" id="G8ZSG8"/>
<dbReference type="RefSeq" id="XP_003680671.1">
    <property type="nucleotide sequence ID" value="XM_003680623.1"/>
</dbReference>
<dbReference type="Gene3D" id="3.80.10.10">
    <property type="entry name" value="Ribonuclease Inhibitor"/>
    <property type="match status" value="1"/>
</dbReference>
<dbReference type="KEGG" id="tdl:TDEL_0C05710"/>
<dbReference type="AlphaFoldDB" id="G8ZSG8"/>
<dbReference type="GeneID" id="11500795"/>
<proteinExistence type="predicted"/>
<dbReference type="InterPro" id="IPR032675">
    <property type="entry name" value="LRR_dom_sf"/>
</dbReference>
<evidence type="ECO:0000313" key="3">
    <source>
        <dbReference type="Proteomes" id="UP000005627"/>
    </source>
</evidence>
<dbReference type="Proteomes" id="UP000005627">
    <property type="component" value="Chromosome 3"/>
</dbReference>
<dbReference type="Pfam" id="PF12937">
    <property type="entry name" value="F-box-like"/>
    <property type="match status" value="1"/>
</dbReference>
<dbReference type="HOGENOM" id="CLU_799434_0_0_1"/>